<sequence>MDDLDCTSEQKLKGAVFLQRDEAYQWWLTVREGSTHSYIACTVSGTLGIMCESIANKMTVLSPLGQSVRVDKLFRDVPLEVQGVIFLADLMELLFGEFDLILGMDWLVKHRVSVLAYCVAKRMVLRTIEDEEVTVIEERRDFLSNVISTLRAEKLVCKGCEAFLAYIGVSNSEGSSVGDIRTVKDFSDVFPDELPRLPPSREVEFGIKILPGTAPVSIAPYRMAPNELVELKAQIQELLDR</sequence>
<dbReference type="InterPro" id="IPR043502">
    <property type="entry name" value="DNA/RNA_pol_sf"/>
</dbReference>
<dbReference type="PANTHER" id="PTHR15503:SF45">
    <property type="entry name" value="RNA-DIRECTED DNA POLYMERASE HOMOLOG"/>
    <property type="match status" value="1"/>
</dbReference>
<dbReference type="SUPFAM" id="SSF56672">
    <property type="entry name" value="DNA/RNA polymerases"/>
    <property type="match status" value="1"/>
</dbReference>
<evidence type="ECO:0000313" key="2">
    <source>
        <dbReference type="RefSeq" id="XP_016684037.1"/>
    </source>
</evidence>
<keyword evidence="1" id="KW-1185">Reference proteome</keyword>
<name>A0A1U8J106_GOSHI</name>
<accession>A0A1U8J106</accession>
<proteinExistence type="predicted"/>
<dbReference type="AlphaFoldDB" id="A0A1U8J106"/>
<dbReference type="KEGG" id="ghi:107902347"/>
<dbReference type="RefSeq" id="XP_016684037.1">
    <property type="nucleotide sequence ID" value="XM_016828548.1"/>
</dbReference>
<dbReference type="GeneID" id="107902347"/>
<dbReference type="Gene3D" id="3.10.10.10">
    <property type="entry name" value="HIV Type 1 Reverse Transcriptase, subunit A, domain 1"/>
    <property type="match status" value="1"/>
</dbReference>
<reference evidence="2" key="2">
    <citation type="submission" date="2025-08" db="UniProtKB">
        <authorList>
            <consortium name="RefSeq"/>
        </authorList>
    </citation>
    <scope>IDENTIFICATION</scope>
</reference>
<dbReference type="InterPro" id="IPR021109">
    <property type="entry name" value="Peptidase_aspartic_dom_sf"/>
</dbReference>
<dbReference type="Pfam" id="PF08284">
    <property type="entry name" value="RVP_2"/>
    <property type="match status" value="1"/>
</dbReference>
<dbReference type="Proteomes" id="UP000818029">
    <property type="component" value="Chromosome D05"/>
</dbReference>
<dbReference type="PaxDb" id="3635-A0A1U8J106"/>
<reference evidence="1" key="1">
    <citation type="journal article" date="2020" name="Nat. Genet.">
        <title>Genomic diversifications of five Gossypium allopolyploid species and their impact on cotton improvement.</title>
        <authorList>
            <person name="Chen Z.J."/>
            <person name="Sreedasyam A."/>
            <person name="Ando A."/>
            <person name="Song Q."/>
            <person name="De Santiago L.M."/>
            <person name="Hulse-Kemp A.M."/>
            <person name="Ding M."/>
            <person name="Ye W."/>
            <person name="Kirkbride R.C."/>
            <person name="Jenkins J."/>
            <person name="Plott C."/>
            <person name="Lovell J."/>
            <person name="Lin Y.M."/>
            <person name="Vaughn R."/>
            <person name="Liu B."/>
            <person name="Simpson S."/>
            <person name="Scheffler B.E."/>
            <person name="Wen L."/>
            <person name="Saski C.A."/>
            <person name="Grover C.E."/>
            <person name="Hu G."/>
            <person name="Conover J.L."/>
            <person name="Carlson J.W."/>
            <person name="Shu S."/>
            <person name="Boston L.B."/>
            <person name="Williams M."/>
            <person name="Peterson D.G."/>
            <person name="McGee K."/>
            <person name="Jones D.C."/>
            <person name="Wendel J.F."/>
            <person name="Stelly D.M."/>
            <person name="Grimwood J."/>
            <person name="Schmutz J."/>
        </authorList>
    </citation>
    <scope>NUCLEOTIDE SEQUENCE [LARGE SCALE GENOMIC DNA]</scope>
    <source>
        <strain evidence="1">cv. TM-1</strain>
    </source>
</reference>
<dbReference type="STRING" id="3635.A0A1U8J106"/>
<gene>
    <name evidence="2" type="primary">LOC107902347</name>
</gene>
<dbReference type="InterPro" id="IPR032567">
    <property type="entry name" value="RTL1-rel"/>
</dbReference>
<dbReference type="CDD" id="cd00303">
    <property type="entry name" value="retropepsin_like"/>
    <property type="match status" value="1"/>
</dbReference>
<dbReference type="Gene3D" id="2.40.70.10">
    <property type="entry name" value="Acid Proteases"/>
    <property type="match status" value="1"/>
</dbReference>
<dbReference type="PANTHER" id="PTHR15503">
    <property type="entry name" value="LDOC1 RELATED"/>
    <property type="match status" value="1"/>
</dbReference>
<evidence type="ECO:0008006" key="3">
    <source>
        <dbReference type="Google" id="ProtNLM"/>
    </source>
</evidence>
<evidence type="ECO:0000313" key="1">
    <source>
        <dbReference type="Proteomes" id="UP000818029"/>
    </source>
</evidence>
<organism evidence="1 2">
    <name type="scientific">Gossypium hirsutum</name>
    <name type="common">Upland cotton</name>
    <name type="synonym">Gossypium mexicanum</name>
    <dbReference type="NCBI Taxonomy" id="3635"/>
    <lineage>
        <taxon>Eukaryota</taxon>
        <taxon>Viridiplantae</taxon>
        <taxon>Streptophyta</taxon>
        <taxon>Embryophyta</taxon>
        <taxon>Tracheophyta</taxon>
        <taxon>Spermatophyta</taxon>
        <taxon>Magnoliopsida</taxon>
        <taxon>eudicotyledons</taxon>
        <taxon>Gunneridae</taxon>
        <taxon>Pentapetalae</taxon>
        <taxon>rosids</taxon>
        <taxon>malvids</taxon>
        <taxon>Malvales</taxon>
        <taxon>Malvaceae</taxon>
        <taxon>Malvoideae</taxon>
        <taxon>Gossypium</taxon>
    </lineage>
</organism>
<protein>
    <recommendedName>
        <fullName evidence="3">DNA/RNA polymerases superfamily protein</fullName>
    </recommendedName>
</protein>